<evidence type="ECO:0000256" key="2">
    <source>
        <dbReference type="ARBA" id="ARBA00022723"/>
    </source>
</evidence>
<feature type="compositionally biased region" description="Basic and acidic residues" evidence="5">
    <location>
        <begin position="200"/>
        <end position="211"/>
    </location>
</feature>
<feature type="region of interest" description="Disordered" evidence="5">
    <location>
        <begin position="191"/>
        <end position="211"/>
    </location>
</feature>
<dbReference type="GO" id="GO:0016787">
    <property type="term" value="F:hydrolase activity"/>
    <property type="evidence" value="ECO:0007669"/>
    <property type="project" value="UniProtKB-KW"/>
</dbReference>
<dbReference type="InterPro" id="IPR051453">
    <property type="entry name" value="MBL_Glyoxalase_II"/>
</dbReference>
<dbReference type="SMART" id="SM00849">
    <property type="entry name" value="Lactamase_B"/>
    <property type="match status" value="1"/>
</dbReference>
<evidence type="ECO:0000313" key="8">
    <source>
        <dbReference type="Proteomes" id="UP000238348"/>
    </source>
</evidence>
<comment type="cofactor">
    <cofactor evidence="1">
        <name>Zn(2+)</name>
        <dbReference type="ChEBI" id="CHEBI:29105"/>
    </cofactor>
</comment>
<protein>
    <recommendedName>
        <fullName evidence="6">Metallo-beta-lactamase domain-containing protein</fullName>
    </recommendedName>
</protein>
<name>A0A2L0F2Q6_SORCE</name>
<evidence type="ECO:0000313" key="7">
    <source>
        <dbReference type="EMBL" id="AUX45817.1"/>
    </source>
</evidence>
<reference evidence="7 8" key="1">
    <citation type="submission" date="2015-09" db="EMBL/GenBank/DDBJ databases">
        <title>Sorangium comparison.</title>
        <authorList>
            <person name="Zaburannyi N."/>
            <person name="Bunk B."/>
            <person name="Overmann J."/>
            <person name="Mueller R."/>
        </authorList>
    </citation>
    <scope>NUCLEOTIDE SEQUENCE [LARGE SCALE GENOMIC DNA]</scope>
    <source>
        <strain evidence="7 8">So ce26</strain>
    </source>
</reference>
<feature type="domain" description="Metallo-beta-lactamase" evidence="6">
    <location>
        <begin position="12"/>
        <end position="193"/>
    </location>
</feature>
<dbReference type="PANTHER" id="PTHR46233">
    <property type="entry name" value="HYDROXYACYLGLUTATHIONE HYDROLASE GLOC"/>
    <property type="match status" value="1"/>
</dbReference>
<dbReference type="Proteomes" id="UP000238348">
    <property type="component" value="Chromosome"/>
</dbReference>
<organism evidence="7 8">
    <name type="scientific">Sorangium cellulosum</name>
    <name type="common">Polyangium cellulosum</name>
    <dbReference type="NCBI Taxonomy" id="56"/>
    <lineage>
        <taxon>Bacteria</taxon>
        <taxon>Pseudomonadati</taxon>
        <taxon>Myxococcota</taxon>
        <taxon>Polyangia</taxon>
        <taxon>Polyangiales</taxon>
        <taxon>Polyangiaceae</taxon>
        <taxon>Sorangium</taxon>
    </lineage>
</organism>
<gene>
    <name evidence="7" type="ORF">SOCE26_073130</name>
</gene>
<dbReference type="AlphaFoldDB" id="A0A2L0F2Q6"/>
<evidence type="ECO:0000256" key="5">
    <source>
        <dbReference type="SAM" id="MobiDB-lite"/>
    </source>
</evidence>
<dbReference type="EMBL" id="CP012673">
    <property type="protein sequence ID" value="AUX45817.1"/>
    <property type="molecule type" value="Genomic_DNA"/>
</dbReference>
<evidence type="ECO:0000256" key="1">
    <source>
        <dbReference type="ARBA" id="ARBA00001947"/>
    </source>
</evidence>
<accession>A0A2L0F2Q6</accession>
<keyword evidence="3" id="KW-0378">Hydrolase</keyword>
<evidence type="ECO:0000256" key="3">
    <source>
        <dbReference type="ARBA" id="ARBA00022801"/>
    </source>
</evidence>
<dbReference type="InterPro" id="IPR036866">
    <property type="entry name" value="RibonucZ/Hydroxyglut_hydro"/>
</dbReference>
<dbReference type="SUPFAM" id="SSF56281">
    <property type="entry name" value="Metallo-hydrolase/oxidoreductase"/>
    <property type="match status" value="1"/>
</dbReference>
<dbReference type="GO" id="GO:0046872">
    <property type="term" value="F:metal ion binding"/>
    <property type="evidence" value="ECO:0007669"/>
    <property type="project" value="UniProtKB-KW"/>
</dbReference>
<dbReference type="RefSeq" id="WP_234022755.1">
    <property type="nucleotide sequence ID" value="NZ_CP012673.1"/>
</dbReference>
<sequence length="211" mass="22297">MLLETFSVGPLGCNCSILVDPASKSAVVIDPGGDFDQIRGRLEKAGAKVAAIVHTHTHIDHVGATAPLQRWSGAAARIHEGDRFLYDMLPIQAAMLGIPLPEACEMDGDLDDGAVVKAGGLDVHVLHTPGHTPGSVSFLVEATTGAVAFTGDTLFRRSIGRTDLWGGDAQAIFTSIRRKLLTLDPSTRVVTGHGPSTTIGEERDRNPFLKG</sequence>
<evidence type="ECO:0000259" key="6">
    <source>
        <dbReference type="SMART" id="SM00849"/>
    </source>
</evidence>
<dbReference type="PANTHER" id="PTHR46233:SF3">
    <property type="entry name" value="HYDROXYACYLGLUTATHIONE HYDROLASE GLOC"/>
    <property type="match status" value="1"/>
</dbReference>
<proteinExistence type="predicted"/>
<dbReference type="Pfam" id="PF00753">
    <property type="entry name" value="Lactamase_B"/>
    <property type="match status" value="1"/>
</dbReference>
<keyword evidence="2" id="KW-0479">Metal-binding</keyword>
<dbReference type="Gene3D" id="3.60.15.10">
    <property type="entry name" value="Ribonuclease Z/Hydroxyacylglutathione hydrolase-like"/>
    <property type="match status" value="1"/>
</dbReference>
<evidence type="ECO:0000256" key="4">
    <source>
        <dbReference type="ARBA" id="ARBA00022833"/>
    </source>
</evidence>
<dbReference type="InterPro" id="IPR001279">
    <property type="entry name" value="Metallo-B-lactamas"/>
</dbReference>
<keyword evidence="4" id="KW-0862">Zinc</keyword>